<proteinExistence type="predicted"/>
<protein>
    <submittedName>
        <fullName evidence="2">Uncharacterized protein</fullName>
    </submittedName>
</protein>
<evidence type="ECO:0000313" key="2">
    <source>
        <dbReference type="EMBL" id="OEU12766.1"/>
    </source>
</evidence>
<dbReference type="KEGG" id="fcy:FRACYDRAFT_244039"/>
<keyword evidence="3" id="KW-1185">Reference proteome</keyword>
<dbReference type="Proteomes" id="UP000095751">
    <property type="component" value="Unassembled WGS sequence"/>
</dbReference>
<dbReference type="AlphaFoldDB" id="A0A1E7F3R0"/>
<sequence length="393" mass="45207">MDDNIENNNEDEQQTEQERITAAAAAAAAAARMKRLELISVLQRFDEIPSQSRNKTDELVDNFLTELGDDVHEMLSSNHTDEGGDYHGLDSDKDTEAEVEAIIRFFPHALSRNARHGNVTWGCHVKAVPFIPFLVRLAIQLGLFEEQYRGGLLCEDMYADNVLIHLMRNYDPEHPDADDKYLQVLLELRGMGLLKKEDIQSYDLLHELCRDDHFSEKRFRFMVEWVPNALTQTNEYGWLPIHCTSEESTIRRLELVFEYGIRYFPKKKGISLLFKKNNGRTPFNNACFGEKQMIKMIEDTFIRCYSSSDDTPPLNVEEALLWAAINENIQLDCVYFLLRRQPDMLQKLLLSASMTLIAEPNKNIDDDDGDDGNDGVSHNNLLVTGTIKKRKRE</sequence>
<accession>A0A1E7F3R0</accession>
<name>A0A1E7F3R0_9STRA</name>
<dbReference type="InParanoid" id="A0A1E7F3R0"/>
<evidence type="ECO:0000313" key="3">
    <source>
        <dbReference type="Proteomes" id="UP000095751"/>
    </source>
</evidence>
<evidence type="ECO:0000256" key="1">
    <source>
        <dbReference type="SAM" id="MobiDB-lite"/>
    </source>
</evidence>
<reference evidence="2 3" key="1">
    <citation type="submission" date="2016-09" db="EMBL/GenBank/DDBJ databases">
        <title>Extensive genetic diversity and differential bi-allelic expression allows diatom success in the polar Southern Ocean.</title>
        <authorList>
            <consortium name="DOE Joint Genome Institute"/>
            <person name="Mock T."/>
            <person name="Otillar R.P."/>
            <person name="Strauss J."/>
            <person name="Dupont C."/>
            <person name="Frickenhaus S."/>
            <person name="Maumus F."/>
            <person name="Mcmullan M."/>
            <person name="Sanges R."/>
            <person name="Schmutz J."/>
            <person name="Toseland A."/>
            <person name="Valas R."/>
            <person name="Veluchamy A."/>
            <person name="Ward B.J."/>
            <person name="Allen A."/>
            <person name="Barry K."/>
            <person name="Falciatore A."/>
            <person name="Ferrante M."/>
            <person name="Fortunato A.E."/>
            <person name="Gloeckner G."/>
            <person name="Gruber A."/>
            <person name="Hipkin R."/>
            <person name="Janech M."/>
            <person name="Kroth P."/>
            <person name="Leese F."/>
            <person name="Lindquist E."/>
            <person name="Lyon B.R."/>
            <person name="Martin J."/>
            <person name="Mayer C."/>
            <person name="Parker M."/>
            <person name="Quesneville H."/>
            <person name="Raymond J."/>
            <person name="Uhlig C."/>
            <person name="Valentin K.U."/>
            <person name="Worden A.Z."/>
            <person name="Armbrust E.V."/>
            <person name="Bowler C."/>
            <person name="Green B."/>
            <person name="Moulton V."/>
            <person name="Van Oosterhout C."/>
            <person name="Grigoriev I."/>
        </authorList>
    </citation>
    <scope>NUCLEOTIDE SEQUENCE [LARGE SCALE GENOMIC DNA]</scope>
    <source>
        <strain evidence="2 3">CCMP1102</strain>
    </source>
</reference>
<feature type="region of interest" description="Disordered" evidence="1">
    <location>
        <begin position="1"/>
        <end position="21"/>
    </location>
</feature>
<feature type="compositionally biased region" description="Acidic residues" evidence="1">
    <location>
        <begin position="1"/>
        <end position="15"/>
    </location>
</feature>
<organism evidence="2 3">
    <name type="scientific">Fragilariopsis cylindrus CCMP1102</name>
    <dbReference type="NCBI Taxonomy" id="635003"/>
    <lineage>
        <taxon>Eukaryota</taxon>
        <taxon>Sar</taxon>
        <taxon>Stramenopiles</taxon>
        <taxon>Ochrophyta</taxon>
        <taxon>Bacillariophyta</taxon>
        <taxon>Bacillariophyceae</taxon>
        <taxon>Bacillariophycidae</taxon>
        <taxon>Bacillariales</taxon>
        <taxon>Bacillariaceae</taxon>
        <taxon>Fragilariopsis</taxon>
    </lineage>
</organism>
<dbReference type="EMBL" id="KV784364">
    <property type="protein sequence ID" value="OEU12766.1"/>
    <property type="molecule type" value="Genomic_DNA"/>
</dbReference>
<gene>
    <name evidence="2" type="ORF">FRACYDRAFT_244039</name>
</gene>